<gene>
    <name evidence="2" type="ORF">CDO51_02220</name>
</gene>
<accession>A0A226C2F6</accession>
<dbReference type="EMBL" id="NIQC01000003">
    <property type="protein sequence ID" value="OWZ84597.1"/>
    <property type="molecule type" value="Genomic_DNA"/>
</dbReference>
<evidence type="ECO:0008006" key="4">
    <source>
        <dbReference type="Google" id="ProtNLM"/>
    </source>
</evidence>
<feature type="transmembrane region" description="Helical" evidence="1">
    <location>
        <begin position="32"/>
        <end position="51"/>
    </location>
</feature>
<sequence>MVLAQVGLVIITPVVGAFFIGSFMQERFAFPGGLVVVMALIGLLGGLLSAYKMLMKWWRL</sequence>
<proteinExistence type="predicted"/>
<reference evidence="2 3" key="1">
    <citation type="submission" date="2017-06" db="EMBL/GenBank/DDBJ databases">
        <title>Draft Genome Sequence of Natranaerobius trueperi halophilic, alkalithermophilic bacteria from soda lakes.</title>
        <authorList>
            <person name="Zhao B."/>
        </authorList>
    </citation>
    <scope>NUCLEOTIDE SEQUENCE [LARGE SCALE GENOMIC DNA]</scope>
    <source>
        <strain evidence="2 3">DSM 18760</strain>
    </source>
</reference>
<dbReference type="Proteomes" id="UP000214588">
    <property type="component" value="Unassembled WGS sequence"/>
</dbReference>
<comment type="caution">
    <text evidence="2">The sequence shown here is derived from an EMBL/GenBank/DDBJ whole genome shotgun (WGS) entry which is preliminary data.</text>
</comment>
<organism evidence="2 3">
    <name type="scientific">Natranaerobius trueperi</name>
    <dbReference type="NCBI Taxonomy" id="759412"/>
    <lineage>
        <taxon>Bacteria</taxon>
        <taxon>Bacillati</taxon>
        <taxon>Bacillota</taxon>
        <taxon>Clostridia</taxon>
        <taxon>Natranaerobiales</taxon>
        <taxon>Natranaerobiaceae</taxon>
        <taxon>Natranaerobius</taxon>
    </lineage>
</organism>
<keyword evidence="3" id="KW-1185">Reference proteome</keyword>
<evidence type="ECO:0000313" key="3">
    <source>
        <dbReference type="Proteomes" id="UP000214588"/>
    </source>
</evidence>
<protein>
    <recommendedName>
        <fullName evidence="4">AtpZ/AtpI family protein</fullName>
    </recommendedName>
</protein>
<dbReference type="AlphaFoldDB" id="A0A226C2F6"/>
<keyword evidence="1" id="KW-0472">Membrane</keyword>
<keyword evidence="1" id="KW-0812">Transmembrane</keyword>
<evidence type="ECO:0000313" key="2">
    <source>
        <dbReference type="EMBL" id="OWZ84597.1"/>
    </source>
</evidence>
<keyword evidence="1" id="KW-1133">Transmembrane helix</keyword>
<name>A0A226C2F6_9FIRM</name>
<evidence type="ECO:0000256" key="1">
    <source>
        <dbReference type="SAM" id="Phobius"/>
    </source>
</evidence>